<keyword evidence="2" id="KW-1185">Reference proteome</keyword>
<dbReference type="RefSeq" id="WP_377145401.1">
    <property type="nucleotide sequence ID" value="NZ_JBHTIA010000013.1"/>
</dbReference>
<dbReference type="Proteomes" id="UP001597073">
    <property type="component" value="Unassembled WGS sequence"/>
</dbReference>
<evidence type="ECO:0000313" key="2">
    <source>
        <dbReference type="Proteomes" id="UP001597073"/>
    </source>
</evidence>
<proteinExistence type="predicted"/>
<dbReference type="EMBL" id="JBHTIA010000013">
    <property type="protein sequence ID" value="MFD0766994.1"/>
    <property type="molecule type" value="Genomic_DNA"/>
</dbReference>
<accession>A0ABW2ZL75</accession>
<protein>
    <submittedName>
        <fullName evidence="1">Uncharacterized protein</fullName>
    </submittedName>
</protein>
<reference evidence="2" key="1">
    <citation type="journal article" date="2019" name="Int. J. Syst. Evol. Microbiol.">
        <title>The Global Catalogue of Microorganisms (GCM) 10K type strain sequencing project: providing services to taxonomists for standard genome sequencing and annotation.</title>
        <authorList>
            <consortium name="The Broad Institute Genomics Platform"/>
            <consortium name="The Broad Institute Genome Sequencing Center for Infectious Disease"/>
            <person name="Wu L."/>
            <person name="Ma J."/>
        </authorList>
    </citation>
    <scope>NUCLEOTIDE SEQUENCE [LARGE SCALE GENOMIC DNA]</scope>
    <source>
        <strain evidence="2">CCUG 60742</strain>
    </source>
</reference>
<comment type="caution">
    <text evidence="1">The sequence shown here is derived from an EMBL/GenBank/DDBJ whole genome shotgun (WGS) entry which is preliminary data.</text>
</comment>
<evidence type="ECO:0000313" key="1">
    <source>
        <dbReference type="EMBL" id="MFD0766994.1"/>
    </source>
</evidence>
<organism evidence="1 2">
    <name type="scientific">Mucilaginibacter lutimaris</name>
    <dbReference type="NCBI Taxonomy" id="931629"/>
    <lineage>
        <taxon>Bacteria</taxon>
        <taxon>Pseudomonadati</taxon>
        <taxon>Bacteroidota</taxon>
        <taxon>Sphingobacteriia</taxon>
        <taxon>Sphingobacteriales</taxon>
        <taxon>Sphingobacteriaceae</taxon>
        <taxon>Mucilaginibacter</taxon>
    </lineage>
</organism>
<name>A0ABW2ZL75_9SPHI</name>
<gene>
    <name evidence="1" type="ORF">ACFQZI_19200</name>
</gene>
<sequence>MMTSDKFNALGYHEKTEAVLNGTFLADRLNDHHYIRLYNLDNFYVEVFFDDRSHLITHFRAFEHTLFVLPYLDDLQIAV</sequence>